<accession>A0A2H4Q3U2</accession>
<protein>
    <submittedName>
        <fullName evidence="3">Uncharacterized protein</fullName>
    </submittedName>
</protein>
<evidence type="ECO:0000256" key="2">
    <source>
        <dbReference type="SAM" id="Phobius"/>
    </source>
</evidence>
<dbReference type="InterPro" id="IPR058278">
    <property type="entry name" value="DUF7972"/>
</dbReference>
<evidence type="ECO:0000256" key="1">
    <source>
        <dbReference type="SAM" id="MobiDB-lite"/>
    </source>
</evidence>
<dbReference type="Proteomes" id="UP000198888">
    <property type="component" value="Unassembled WGS sequence"/>
</dbReference>
<dbReference type="AlphaFoldDB" id="A0A1H6UKQ2"/>
<dbReference type="EMBL" id="FNYR01000010">
    <property type="protein sequence ID" value="SEI88452.1"/>
    <property type="molecule type" value="Genomic_DNA"/>
</dbReference>
<dbReference type="STRING" id="1073996.SAMN05444271_11087"/>
<feature type="transmembrane region" description="Helical" evidence="2">
    <location>
        <begin position="38"/>
        <end position="63"/>
    </location>
</feature>
<keyword evidence="2" id="KW-0472">Membrane</keyword>
<proteinExistence type="predicted"/>
<dbReference type="Pfam" id="PF25927">
    <property type="entry name" value="DUF7972"/>
    <property type="match status" value="1"/>
</dbReference>
<keyword evidence="4" id="KW-1185">Reference proteome</keyword>
<gene>
    <name evidence="3" type="ORF">SAMN05444271_11087</name>
</gene>
<keyword evidence="2" id="KW-1133">Transmembrane helix</keyword>
<feature type="transmembrane region" description="Helical" evidence="2">
    <location>
        <begin position="294"/>
        <end position="315"/>
    </location>
</feature>
<name>A0A1H6UKQ2_9EURY</name>
<feature type="region of interest" description="Disordered" evidence="1">
    <location>
        <begin position="1"/>
        <end position="20"/>
    </location>
</feature>
<accession>A0A1H6UKQ2</accession>
<feature type="transmembrane region" description="Helical" evidence="2">
    <location>
        <begin position="260"/>
        <end position="282"/>
    </location>
</feature>
<evidence type="ECO:0000313" key="4">
    <source>
        <dbReference type="Proteomes" id="UP000198888"/>
    </source>
</evidence>
<dbReference type="KEGG" id="hae:halTADL_2293"/>
<sequence>MASSGSSDTGAQSEPRLEHDPRSRNRLIEWLVVDGSRLLLTIIISVGLFGLLLILNALGVIGFTDQGSVTRMASGMIAGSLSLVTLVVSVNQLILSQEFSPVGKHRDQFSSVMQFRQDIEQQADIPRTPMEPTRVLSVLADTIGTNASRLAESVADSPNAAYRQQVTQYAQSVEDNAQWVDQSVDEPQTNAFDALSVAIAYDDGWQLSTARYLRNSAPALSAETETAFDDLIESTRLFSSAQEHFKTVYLQRELTRFSQLIIYTGVPAVFAAVFIILIHGGLGTPAISAAALPSVVSLLVTLVFVPLVLLAVFILRTATIIRRTATVGPMLLGERR</sequence>
<keyword evidence="2" id="KW-0812">Transmembrane</keyword>
<organism evidence="3 4">
    <name type="scientific">Halohasta litchfieldiae</name>
    <dbReference type="NCBI Taxonomy" id="1073996"/>
    <lineage>
        <taxon>Archaea</taxon>
        <taxon>Methanobacteriati</taxon>
        <taxon>Methanobacteriota</taxon>
        <taxon>Stenosarchaea group</taxon>
        <taxon>Halobacteria</taxon>
        <taxon>Halobacteriales</taxon>
        <taxon>Haloferacaceae</taxon>
        <taxon>Halohasta</taxon>
    </lineage>
</organism>
<feature type="compositionally biased region" description="Polar residues" evidence="1">
    <location>
        <begin position="1"/>
        <end position="12"/>
    </location>
</feature>
<evidence type="ECO:0000313" key="3">
    <source>
        <dbReference type="EMBL" id="SEI88452.1"/>
    </source>
</evidence>
<reference evidence="3 4" key="1">
    <citation type="submission" date="2016-10" db="EMBL/GenBank/DDBJ databases">
        <authorList>
            <person name="de Groot N.N."/>
        </authorList>
    </citation>
    <scope>NUCLEOTIDE SEQUENCE [LARGE SCALE GENOMIC DNA]</scope>
    <source>
        <strain evidence="3 4">DSM 22187</strain>
    </source>
</reference>